<comment type="caution">
    <text evidence="9">The sequence shown here is derived from an EMBL/GenBank/DDBJ whole genome shotgun (WGS) entry which is preliminary data.</text>
</comment>
<evidence type="ECO:0000256" key="5">
    <source>
        <dbReference type="ARBA" id="ARBA00022692"/>
    </source>
</evidence>
<comment type="similarity">
    <text evidence="2 8">Belongs to the 4-toluene sulfonate uptake permease (TSUP) (TC 2.A.102) family.</text>
</comment>
<evidence type="ECO:0000256" key="3">
    <source>
        <dbReference type="ARBA" id="ARBA00022448"/>
    </source>
</evidence>
<dbReference type="EMBL" id="BONY01000025">
    <property type="protein sequence ID" value="GIH06167.1"/>
    <property type="molecule type" value="Genomic_DNA"/>
</dbReference>
<keyword evidence="10" id="KW-1185">Reference proteome</keyword>
<proteinExistence type="inferred from homology"/>
<feature type="transmembrane region" description="Helical" evidence="8">
    <location>
        <begin position="188"/>
        <end position="206"/>
    </location>
</feature>
<dbReference type="AlphaFoldDB" id="A0A8J3QA73"/>
<organism evidence="9 10">
    <name type="scientific">Rhizocola hellebori</name>
    <dbReference type="NCBI Taxonomy" id="1392758"/>
    <lineage>
        <taxon>Bacteria</taxon>
        <taxon>Bacillati</taxon>
        <taxon>Actinomycetota</taxon>
        <taxon>Actinomycetes</taxon>
        <taxon>Micromonosporales</taxon>
        <taxon>Micromonosporaceae</taxon>
        <taxon>Rhizocola</taxon>
    </lineage>
</organism>
<reference evidence="9" key="1">
    <citation type="submission" date="2021-01" db="EMBL/GenBank/DDBJ databases">
        <title>Whole genome shotgun sequence of Rhizocola hellebori NBRC 109834.</title>
        <authorList>
            <person name="Komaki H."/>
            <person name="Tamura T."/>
        </authorList>
    </citation>
    <scope>NUCLEOTIDE SEQUENCE</scope>
    <source>
        <strain evidence="9">NBRC 109834</strain>
    </source>
</reference>
<evidence type="ECO:0000256" key="4">
    <source>
        <dbReference type="ARBA" id="ARBA00022475"/>
    </source>
</evidence>
<protein>
    <recommendedName>
        <fullName evidence="8">Probable membrane transporter protein</fullName>
    </recommendedName>
</protein>
<dbReference type="InterPro" id="IPR002781">
    <property type="entry name" value="TM_pro_TauE-like"/>
</dbReference>
<dbReference type="PANTHER" id="PTHR30269:SF37">
    <property type="entry name" value="MEMBRANE TRANSPORTER PROTEIN"/>
    <property type="match status" value="1"/>
</dbReference>
<feature type="transmembrane region" description="Helical" evidence="8">
    <location>
        <begin position="218"/>
        <end position="239"/>
    </location>
</feature>
<dbReference type="RefSeq" id="WP_203909992.1">
    <property type="nucleotide sequence ID" value="NZ_BONY01000025.1"/>
</dbReference>
<evidence type="ECO:0000256" key="8">
    <source>
        <dbReference type="RuleBase" id="RU363041"/>
    </source>
</evidence>
<feature type="transmembrane region" description="Helical" evidence="8">
    <location>
        <begin position="94"/>
        <end position="112"/>
    </location>
</feature>
<gene>
    <name evidence="9" type="ORF">Rhe02_42340</name>
</gene>
<keyword evidence="3" id="KW-0813">Transport</keyword>
<evidence type="ECO:0000313" key="10">
    <source>
        <dbReference type="Proteomes" id="UP000612899"/>
    </source>
</evidence>
<dbReference type="PANTHER" id="PTHR30269">
    <property type="entry name" value="TRANSMEMBRANE PROTEIN YFCA"/>
    <property type="match status" value="1"/>
</dbReference>
<feature type="transmembrane region" description="Helical" evidence="8">
    <location>
        <begin position="161"/>
        <end position="181"/>
    </location>
</feature>
<keyword evidence="7 8" id="KW-0472">Membrane</keyword>
<feature type="transmembrane region" description="Helical" evidence="8">
    <location>
        <begin position="42"/>
        <end position="60"/>
    </location>
</feature>
<evidence type="ECO:0000256" key="7">
    <source>
        <dbReference type="ARBA" id="ARBA00023136"/>
    </source>
</evidence>
<dbReference type="InterPro" id="IPR052017">
    <property type="entry name" value="TSUP"/>
</dbReference>
<dbReference type="Pfam" id="PF01925">
    <property type="entry name" value="TauE"/>
    <property type="match status" value="1"/>
</dbReference>
<accession>A0A8J3QA73</accession>
<keyword evidence="5 8" id="KW-0812">Transmembrane</keyword>
<keyword evidence="4 8" id="KW-1003">Cell membrane</keyword>
<comment type="subcellular location">
    <subcellularLocation>
        <location evidence="1 8">Cell membrane</location>
        <topology evidence="1 8">Multi-pass membrane protein</topology>
    </subcellularLocation>
</comment>
<evidence type="ECO:0000256" key="6">
    <source>
        <dbReference type="ARBA" id="ARBA00022989"/>
    </source>
</evidence>
<evidence type="ECO:0000313" key="9">
    <source>
        <dbReference type="EMBL" id="GIH06167.1"/>
    </source>
</evidence>
<evidence type="ECO:0000256" key="1">
    <source>
        <dbReference type="ARBA" id="ARBA00004651"/>
    </source>
</evidence>
<feature type="transmembrane region" description="Helical" evidence="8">
    <location>
        <begin position="124"/>
        <end position="141"/>
    </location>
</feature>
<name>A0A8J3QA73_9ACTN</name>
<evidence type="ECO:0000256" key="2">
    <source>
        <dbReference type="ARBA" id="ARBA00009142"/>
    </source>
</evidence>
<sequence length="242" mass="24717">MSTYLIASGIICVAAFAQSISGFGFALVAVPLLAVTLDPQTAVVTASMISLAMTLVTATGERKHIQWPPTRDLTISAIFGMPFGLVALKLLPSSFLTGVIAVVTLACTALVWKRWRMSPTPGKVLLAGAASGVLLTATATNGPPLVAVLQAMGLNPRQFRATISAVFALGGLVGAVGFALTGELDAHAATYIGIGLVAAALGGWAGNHAFGRIDATQFRRILLAALVVSSTIALLHALAPST</sequence>
<dbReference type="Proteomes" id="UP000612899">
    <property type="component" value="Unassembled WGS sequence"/>
</dbReference>
<keyword evidence="6 8" id="KW-1133">Transmembrane helix</keyword>
<dbReference type="GO" id="GO:0005886">
    <property type="term" value="C:plasma membrane"/>
    <property type="evidence" value="ECO:0007669"/>
    <property type="project" value="UniProtKB-SubCell"/>
</dbReference>